<evidence type="ECO:0000313" key="3">
    <source>
        <dbReference type="Proteomes" id="UP001500954"/>
    </source>
</evidence>
<feature type="chain" id="PRO_5045824841" evidence="1">
    <location>
        <begin position="21"/>
        <end position="138"/>
    </location>
</feature>
<accession>A0ABP6YHV0</accession>
<gene>
    <name evidence="2" type="ORF">GCM10022395_33240</name>
</gene>
<proteinExistence type="predicted"/>
<protein>
    <submittedName>
        <fullName evidence="2">Uncharacterized protein</fullName>
    </submittedName>
</protein>
<dbReference type="RefSeq" id="WP_345007550.1">
    <property type="nucleotide sequence ID" value="NZ_BAABCY010000092.1"/>
</dbReference>
<feature type="signal peptide" evidence="1">
    <location>
        <begin position="1"/>
        <end position="20"/>
    </location>
</feature>
<organism evidence="2 3">
    <name type="scientific">Snuella lapsa</name>
    <dbReference type="NCBI Taxonomy" id="870481"/>
    <lineage>
        <taxon>Bacteria</taxon>
        <taxon>Pseudomonadati</taxon>
        <taxon>Bacteroidota</taxon>
        <taxon>Flavobacteriia</taxon>
        <taxon>Flavobacteriales</taxon>
        <taxon>Flavobacteriaceae</taxon>
        <taxon>Snuella</taxon>
    </lineage>
</organism>
<comment type="caution">
    <text evidence="2">The sequence shown here is derived from an EMBL/GenBank/DDBJ whole genome shotgun (WGS) entry which is preliminary data.</text>
</comment>
<keyword evidence="3" id="KW-1185">Reference proteome</keyword>
<reference evidence="3" key="1">
    <citation type="journal article" date="2019" name="Int. J. Syst. Evol. Microbiol.">
        <title>The Global Catalogue of Microorganisms (GCM) 10K type strain sequencing project: providing services to taxonomists for standard genome sequencing and annotation.</title>
        <authorList>
            <consortium name="The Broad Institute Genomics Platform"/>
            <consortium name="The Broad Institute Genome Sequencing Center for Infectious Disease"/>
            <person name="Wu L."/>
            <person name="Ma J."/>
        </authorList>
    </citation>
    <scope>NUCLEOTIDE SEQUENCE [LARGE SCALE GENOMIC DNA]</scope>
    <source>
        <strain evidence="3">JCM 17111</strain>
    </source>
</reference>
<dbReference type="EMBL" id="BAABCY010000092">
    <property type="protein sequence ID" value="GAA3582231.1"/>
    <property type="molecule type" value="Genomic_DNA"/>
</dbReference>
<name>A0ABP6YHV0_9FLAO</name>
<sequence>MMLRTITIVIVCLCSCFCKAQNSFYTGFDDIIEKYYPSIPSGDAVYVTELQQPQFAEGLIGRALDLSEKAPLRKPLVVDSLSTPNYDESISLSVRVWVKTLENAAQGTVIIGNKPKEDLKSAGWIIYTQESGAWAVNI</sequence>
<evidence type="ECO:0000256" key="1">
    <source>
        <dbReference type="SAM" id="SignalP"/>
    </source>
</evidence>
<dbReference type="Proteomes" id="UP001500954">
    <property type="component" value="Unassembled WGS sequence"/>
</dbReference>
<keyword evidence="1" id="KW-0732">Signal</keyword>
<evidence type="ECO:0000313" key="2">
    <source>
        <dbReference type="EMBL" id="GAA3582231.1"/>
    </source>
</evidence>